<protein>
    <submittedName>
        <fullName evidence="1">Oligopeptide transporter 4-like</fullName>
    </submittedName>
</protein>
<comment type="caution">
    <text evidence="1">The sequence shown here is derived from an EMBL/GenBank/DDBJ whole genome shotgun (WGS) entry which is preliminary data.</text>
</comment>
<name>A0A5B6VY51_9ROSI</name>
<reference evidence="2" key="1">
    <citation type="journal article" date="2019" name="Plant Biotechnol. J.">
        <title>Genome sequencing of the Australian wild diploid species Gossypium australe highlights disease resistance and delayed gland morphogenesis.</title>
        <authorList>
            <person name="Cai Y."/>
            <person name="Cai X."/>
            <person name="Wang Q."/>
            <person name="Wang P."/>
            <person name="Zhang Y."/>
            <person name="Cai C."/>
            <person name="Xu Y."/>
            <person name="Wang K."/>
            <person name="Zhou Z."/>
            <person name="Wang C."/>
            <person name="Geng S."/>
            <person name="Li B."/>
            <person name="Dong Q."/>
            <person name="Hou Y."/>
            <person name="Wang H."/>
            <person name="Ai P."/>
            <person name="Liu Z."/>
            <person name="Yi F."/>
            <person name="Sun M."/>
            <person name="An G."/>
            <person name="Cheng J."/>
            <person name="Zhang Y."/>
            <person name="Shi Q."/>
            <person name="Xie Y."/>
            <person name="Shi X."/>
            <person name="Chang Y."/>
            <person name="Huang F."/>
            <person name="Chen Y."/>
            <person name="Hong S."/>
            <person name="Mi L."/>
            <person name="Sun Q."/>
            <person name="Zhang L."/>
            <person name="Zhou B."/>
            <person name="Peng R."/>
            <person name="Zhang X."/>
            <person name="Liu F."/>
        </authorList>
    </citation>
    <scope>NUCLEOTIDE SEQUENCE [LARGE SCALE GENOMIC DNA]</scope>
    <source>
        <strain evidence="2">cv. PA1801</strain>
    </source>
</reference>
<dbReference type="OrthoDB" id="694103at2759"/>
<dbReference type="AlphaFoldDB" id="A0A5B6VY51"/>
<accession>A0A5B6VY51</accession>
<proteinExistence type="predicted"/>
<gene>
    <name evidence="1" type="ORF">EPI10_024547</name>
</gene>
<evidence type="ECO:0000313" key="2">
    <source>
        <dbReference type="Proteomes" id="UP000325315"/>
    </source>
</evidence>
<keyword evidence="2" id="KW-1185">Reference proteome</keyword>
<evidence type="ECO:0000313" key="1">
    <source>
        <dbReference type="EMBL" id="KAA3474240.1"/>
    </source>
</evidence>
<dbReference type="EMBL" id="SMMG02000005">
    <property type="protein sequence ID" value="KAA3474240.1"/>
    <property type="molecule type" value="Genomic_DNA"/>
</dbReference>
<organism evidence="1 2">
    <name type="scientific">Gossypium australe</name>
    <dbReference type="NCBI Taxonomy" id="47621"/>
    <lineage>
        <taxon>Eukaryota</taxon>
        <taxon>Viridiplantae</taxon>
        <taxon>Streptophyta</taxon>
        <taxon>Embryophyta</taxon>
        <taxon>Tracheophyta</taxon>
        <taxon>Spermatophyta</taxon>
        <taxon>Magnoliopsida</taxon>
        <taxon>eudicotyledons</taxon>
        <taxon>Gunneridae</taxon>
        <taxon>Pentapetalae</taxon>
        <taxon>rosids</taxon>
        <taxon>malvids</taxon>
        <taxon>Malvales</taxon>
        <taxon>Malvaceae</taxon>
        <taxon>Malvoideae</taxon>
        <taxon>Gossypium</taxon>
    </lineage>
</organism>
<sequence length="71" mass="8399">MMIEDPSHHLKRFLQLCDTFKYNEVTKDAISLGFADTMVILTWDKFAGKFLQKFFPISKTVQLRREIAIFK</sequence>
<dbReference type="Proteomes" id="UP000325315">
    <property type="component" value="Unassembled WGS sequence"/>
</dbReference>